<proteinExistence type="inferred from homology"/>
<evidence type="ECO:0000256" key="1">
    <source>
        <dbReference type="ARBA" id="ARBA00001946"/>
    </source>
</evidence>
<dbReference type="PANTHER" id="PTHR43281:SF1">
    <property type="entry name" value="FARNESYL DIPHOSPHATE SYNTHASE"/>
    <property type="match status" value="1"/>
</dbReference>
<evidence type="ECO:0000256" key="14">
    <source>
        <dbReference type="ARBA" id="ARBA00048119"/>
    </source>
</evidence>
<evidence type="ECO:0000256" key="10">
    <source>
        <dbReference type="ARBA" id="ARBA00023171"/>
    </source>
</evidence>
<dbReference type="GO" id="GO:0016117">
    <property type="term" value="P:carotenoid biosynthetic process"/>
    <property type="evidence" value="ECO:0007669"/>
    <property type="project" value="UniProtKB-KW"/>
</dbReference>
<keyword evidence="9" id="KW-0460">Magnesium</keyword>
<evidence type="ECO:0000256" key="2">
    <source>
        <dbReference type="ARBA" id="ARBA00005221"/>
    </source>
</evidence>
<dbReference type="PROSITE" id="PS00723">
    <property type="entry name" value="POLYPRENYL_SYNTHASE_1"/>
    <property type="match status" value="1"/>
</dbReference>
<dbReference type="NCBIfam" id="NF045485">
    <property type="entry name" value="FPPsyn"/>
    <property type="match status" value="1"/>
</dbReference>
<dbReference type="EC" id="2.5.1.29" evidence="4"/>
<sequence>MATLWARRLSMAEFKAALAADAAAITDFLVPKLAVPQRGILGEAMAYAVQGGKMLRGFFVLETARLHGVSPDGAMHAAGAIECVHAYSLVHDDLPCMDDDDLRRGQPTVHRRWDEAIAVLAGDALQAQAFALIGTADLSDAVQAQLMVSLADRGGADGMVGGQVADIAAESAGGALTLDEITALQAGKTGALLIWSTMAGAVMAEADAAPLRRYGEAIGLAFQIADDVLDVEGDEAAVGKAVRKDDAAGKATFVSLLGLDGAKRRAAELVDEACDALNGYGDAAATLKDAARFVIERSH</sequence>
<dbReference type="GO" id="GO:0005737">
    <property type="term" value="C:cytoplasm"/>
    <property type="evidence" value="ECO:0007669"/>
    <property type="project" value="UniProtKB-ARBA"/>
</dbReference>
<dbReference type="Pfam" id="PF00348">
    <property type="entry name" value="polyprenyl_synt"/>
    <property type="match status" value="1"/>
</dbReference>
<evidence type="ECO:0000256" key="9">
    <source>
        <dbReference type="ARBA" id="ARBA00022842"/>
    </source>
</evidence>
<keyword evidence="18" id="KW-1185">Reference proteome</keyword>
<dbReference type="InterPro" id="IPR008949">
    <property type="entry name" value="Isoprenoid_synthase_dom_sf"/>
</dbReference>
<evidence type="ECO:0000256" key="4">
    <source>
        <dbReference type="ARBA" id="ARBA00012382"/>
    </source>
</evidence>
<dbReference type="SFLD" id="SFLDG01017">
    <property type="entry name" value="Polyprenyl_Transferase_Like"/>
    <property type="match status" value="1"/>
</dbReference>
<evidence type="ECO:0000313" key="17">
    <source>
        <dbReference type="EMBL" id="SLN34489.1"/>
    </source>
</evidence>
<dbReference type="GO" id="GO:0015995">
    <property type="term" value="P:chlorophyll biosynthetic process"/>
    <property type="evidence" value="ECO:0007669"/>
    <property type="project" value="UniProtKB-KW"/>
</dbReference>
<evidence type="ECO:0000256" key="7">
    <source>
        <dbReference type="ARBA" id="ARBA00022723"/>
    </source>
</evidence>
<evidence type="ECO:0000256" key="8">
    <source>
        <dbReference type="ARBA" id="ARBA00022746"/>
    </source>
</evidence>
<dbReference type="InterPro" id="IPR033749">
    <property type="entry name" value="Polyprenyl_synt_CS"/>
</dbReference>
<keyword evidence="10" id="KW-0149">Chlorophyll biosynthesis</keyword>
<dbReference type="GO" id="GO:0015979">
    <property type="term" value="P:photosynthesis"/>
    <property type="evidence" value="ECO:0007669"/>
    <property type="project" value="UniProtKB-KW"/>
</dbReference>
<evidence type="ECO:0000313" key="18">
    <source>
        <dbReference type="Proteomes" id="UP000193623"/>
    </source>
</evidence>
<dbReference type="SFLD" id="SFLDS00005">
    <property type="entry name" value="Isoprenoid_Synthase_Type_I"/>
    <property type="match status" value="1"/>
</dbReference>
<dbReference type="GO" id="GO:0004311">
    <property type="term" value="F:geranylgeranyl diphosphate synthase activity"/>
    <property type="evidence" value="ECO:0007669"/>
    <property type="project" value="UniProtKB-EC"/>
</dbReference>
<dbReference type="InterPro" id="IPR000092">
    <property type="entry name" value="Polyprenyl_synt"/>
</dbReference>
<organism evidence="17 18">
    <name type="scientific">Pseudooctadecabacter jejudonensis</name>
    <dbReference type="NCBI Taxonomy" id="1391910"/>
    <lineage>
        <taxon>Bacteria</taxon>
        <taxon>Pseudomonadati</taxon>
        <taxon>Pseudomonadota</taxon>
        <taxon>Alphaproteobacteria</taxon>
        <taxon>Rhodobacterales</taxon>
        <taxon>Paracoccaceae</taxon>
        <taxon>Pseudooctadecabacter</taxon>
    </lineage>
</organism>
<comment type="catalytic activity">
    <reaction evidence="14">
        <text>isopentenyl diphosphate + (2E,6E)-farnesyl diphosphate = (2E,6E,10E)-geranylgeranyl diphosphate + diphosphate</text>
        <dbReference type="Rhea" id="RHEA:17653"/>
        <dbReference type="ChEBI" id="CHEBI:33019"/>
        <dbReference type="ChEBI" id="CHEBI:58756"/>
        <dbReference type="ChEBI" id="CHEBI:128769"/>
        <dbReference type="ChEBI" id="CHEBI:175763"/>
        <dbReference type="EC" id="2.5.1.29"/>
    </reaction>
</comment>
<dbReference type="PROSITE" id="PS00444">
    <property type="entry name" value="POLYPRENYL_SYNTHASE_2"/>
    <property type="match status" value="1"/>
</dbReference>
<dbReference type="Gene3D" id="1.10.600.10">
    <property type="entry name" value="Farnesyl Diphosphate Synthase"/>
    <property type="match status" value="1"/>
</dbReference>
<evidence type="ECO:0000256" key="11">
    <source>
        <dbReference type="ARBA" id="ARBA00023229"/>
    </source>
</evidence>
<name>A0A1Y5S7X4_9RHOB</name>
<evidence type="ECO:0000256" key="16">
    <source>
        <dbReference type="RuleBase" id="RU004466"/>
    </source>
</evidence>
<accession>A0A1Y5S7X4</accession>
<evidence type="ECO:0000256" key="13">
    <source>
        <dbReference type="ARBA" id="ARBA00032052"/>
    </source>
</evidence>
<keyword evidence="5" id="KW-0602">Photosynthesis</keyword>
<keyword evidence="11" id="KW-0414">Isoprene biosynthesis</keyword>
<comment type="function">
    <text evidence="15">Catalyzes the condensation of farnesyl diphosphate (FPP) and isopentenyl diphosphate (IPP) to yield geranylgeranyl diphosphate (GGPP) needed for biosynthesis of carotenoids and diterpenes.</text>
</comment>
<gene>
    <name evidence="17" type="ORF">PSJ8397_01703</name>
</gene>
<keyword evidence="7" id="KW-0479">Metal-binding</keyword>
<comment type="pathway">
    <text evidence="2">Isoprenoid biosynthesis; geranylgeranyl diphosphate biosynthesis; geranylgeranyl diphosphate from farnesyl diphosphate and isopentenyl diphosphate: step 1/1.</text>
</comment>
<dbReference type="InterPro" id="IPR053378">
    <property type="entry name" value="Prenyl_diphosphate_synthase"/>
</dbReference>
<comment type="cofactor">
    <cofactor evidence="1">
        <name>Mg(2+)</name>
        <dbReference type="ChEBI" id="CHEBI:18420"/>
    </cofactor>
</comment>
<evidence type="ECO:0000256" key="3">
    <source>
        <dbReference type="ARBA" id="ARBA00006706"/>
    </source>
</evidence>
<dbReference type="GO" id="GO:0046872">
    <property type="term" value="F:metal ion binding"/>
    <property type="evidence" value="ECO:0007669"/>
    <property type="project" value="UniProtKB-KW"/>
</dbReference>
<keyword evidence="6 16" id="KW-0808">Transferase</keyword>
<evidence type="ECO:0000256" key="15">
    <source>
        <dbReference type="ARBA" id="ARBA00054703"/>
    </source>
</evidence>
<dbReference type="AlphaFoldDB" id="A0A1Y5S7X4"/>
<evidence type="ECO:0000256" key="12">
    <source>
        <dbReference type="ARBA" id="ARBA00023818"/>
    </source>
</evidence>
<dbReference type="Proteomes" id="UP000193623">
    <property type="component" value="Unassembled WGS sequence"/>
</dbReference>
<reference evidence="17 18" key="1">
    <citation type="submission" date="2017-03" db="EMBL/GenBank/DDBJ databases">
        <authorList>
            <person name="Afonso C.L."/>
            <person name="Miller P.J."/>
            <person name="Scott M.A."/>
            <person name="Spackman E."/>
            <person name="Goraichik I."/>
            <person name="Dimitrov K.M."/>
            <person name="Suarez D.L."/>
            <person name="Swayne D.E."/>
        </authorList>
    </citation>
    <scope>NUCLEOTIDE SEQUENCE [LARGE SCALE GENOMIC DNA]</scope>
    <source>
        <strain evidence="17 18">CECT 8397</strain>
    </source>
</reference>
<evidence type="ECO:0000256" key="5">
    <source>
        <dbReference type="ARBA" id="ARBA00022531"/>
    </source>
</evidence>
<evidence type="ECO:0000256" key="6">
    <source>
        <dbReference type="ARBA" id="ARBA00022679"/>
    </source>
</evidence>
<comment type="similarity">
    <text evidence="3 16">Belongs to the FPP/GGPP synthase family.</text>
</comment>
<dbReference type="FunFam" id="1.10.600.10:FF:000001">
    <property type="entry name" value="Geranylgeranyl diphosphate synthase"/>
    <property type="match status" value="1"/>
</dbReference>
<dbReference type="CDD" id="cd00685">
    <property type="entry name" value="Trans_IPPS_HT"/>
    <property type="match status" value="1"/>
</dbReference>
<keyword evidence="8" id="KW-0125">Carotenoid biosynthesis</keyword>
<protein>
    <recommendedName>
        <fullName evidence="12">Geranylgeranyl diphosphate synthase</fullName>
        <ecNumber evidence="4">2.5.1.29</ecNumber>
    </recommendedName>
    <alternativeName>
        <fullName evidence="13">Farnesyltranstransferase</fullName>
    </alternativeName>
</protein>
<dbReference type="PANTHER" id="PTHR43281">
    <property type="entry name" value="FARNESYL DIPHOSPHATE SYNTHASE"/>
    <property type="match status" value="1"/>
</dbReference>
<dbReference type="EMBL" id="FWFT01000002">
    <property type="protein sequence ID" value="SLN34489.1"/>
    <property type="molecule type" value="Genomic_DNA"/>
</dbReference>
<dbReference type="SUPFAM" id="SSF48576">
    <property type="entry name" value="Terpenoid synthases"/>
    <property type="match status" value="1"/>
</dbReference>